<organism evidence="1 2">
    <name type="scientific">Eretmocerus hayati</name>
    <dbReference type="NCBI Taxonomy" id="131215"/>
    <lineage>
        <taxon>Eukaryota</taxon>
        <taxon>Metazoa</taxon>
        <taxon>Ecdysozoa</taxon>
        <taxon>Arthropoda</taxon>
        <taxon>Hexapoda</taxon>
        <taxon>Insecta</taxon>
        <taxon>Pterygota</taxon>
        <taxon>Neoptera</taxon>
        <taxon>Endopterygota</taxon>
        <taxon>Hymenoptera</taxon>
        <taxon>Apocrita</taxon>
        <taxon>Proctotrupomorpha</taxon>
        <taxon>Chalcidoidea</taxon>
        <taxon>Aphelinidae</taxon>
        <taxon>Aphelininae</taxon>
        <taxon>Eretmocerus</taxon>
    </lineage>
</organism>
<dbReference type="EMBL" id="CM056742">
    <property type="protein sequence ID" value="KAJ8681391.1"/>
    <property type="molecule type" value="Genomic_DNA"/>
</dbReference>
<evidence type="ECO:0000313" key="1">
    <source>
        <dbReference type="EMBL" id="KAJ8681391.1"/>
    </source>
</evidence>
<protein>
    <submittedName>
        <fullName evidence="1">Uncharacterized protein</fullName>
    </submittedName>
</protein>
<accession>A0ACC2PEE4</accession>
<proteinExistence type="predicted"/>
<reference evidence="1" key="1">
    <citation type="submission" date="2023-04" db="EMBL/GenBank/DDBJ databases">
        <title>A chromosome-level genome assembly of the parasitoid wasp Eretmocerus hayati.</title>
        <authorList>
            <person name="Zhong Y."/>
            <person name="Liu S."/>
            <person name="Liu Y."/>
        </authorList>
    </citation>
    <scope>NUCLEOTIDE SEQUENCE</scope>
    <source>
        <strain evidence="1">ZJU_SS_LIU_2023</strain>
    </source>
</reference>
<gene>
    <name evidence="1" type="ORF">QAD02_017178</name>
</gene>
<dbReference type="Proteomes" id="UP001239111">
    <property type="component" value="Chromosome 2"/>
</dbReference>
<sequence length="516" mass="59339">MHLLTILLGAYTAHAYKILAIFPCNGPSHMGVNKQVAMVLSQRGHQVDVISHFPLEKPYPNYSDILRLPDIGLATFDYEVFTSTELFEEDVKRQHGVLCHYLGLPDVSQLMAREQKRLTYDLLLVNDVTTTQCFTAIGYLLKIPVVNIVTTKLYPRMESFVGNPLNLALPSSNCWDTQDMTLWNRMMNVKNNLAEIHFYAKLMEDEEKTMRSYLGPDIPSFKSLEKMVSLILTNSHYTFNGIMPKVPAVVEIGGIQIVNDTSTMDSDLRKVLDNSNEGFIYFALGSMTLIETFPKELLQKFFNVFEKLSTVNVIMRVPKPEFMPNIVPDNVLMKSWLPQQKILQHKNIKAFVTHGGANGIQEAIYYAVPMICIPLYFEQNMNCEIVNRKRIGMQLSLHDSQSDFEKTLKDIIFHSVYKEKIRALSVLFKDRPRSPSEEAAYWIEYIARHGPHALRSPIVDLPWWQLEILDIYAVILLCFLLVLALSICLLRFFFIILIRMKRASPSKMRQLKKKSE</sequence>
<name>A0ACC2PEE4_9HYME</name>
<comment type="caution">
    <text evidence="1">The sequence shown here is derived from an EMBL/GenBank/DDBJ whole genome shotgun (WGS) entry which is preliminary data.</text>
</comment>
<keyword evidence="2" id="KW-1185">Reference proteome</keyword>
<evidence type="ECO:0000313" key="2">
    <source>
        <dbReference type="Proteomes" id="UP001239111"/>
    </source>
</evidence>